<dbReference type="Proteomes" id="UP000694888">
    <property type="component" value="Unplaced"/>
</dbReference>
<dbReference type="PANTHER" id="PTHR44167">
    <property type="entry name" value="OVARIAN-SPECIFIC SERINE/THREONINE-PROTEIN KINASE LOK-RELATED"/>
    <property type="match status" value="1"/>
</dbReference>
<dbReference type="InterPro" id="IPR000719">
    <property type="entry name" value="Prot_kinase_dom"/>
</dbReference>
<evidence type="ECO:0000313" key="3">
    <source>
        <dbReference type="Proteomes" id="UP000694888"/>
    </source>
</evidence>
<feature type="domain" description="Protein kinase" evidence="2">
    <location>
        <begin position="25"/>
        <end position="270"/>
    </location>
</feature>
<feature type="region of interest" description="Disordered" evidence="1">
    <location>
        <begin position="339"/>
        <end position="391"/>
    </location>
</feature>
<dbReference type="PANTHER" id="PTHR44167:SF18">
    <property type="entry name" value="PROTEIN KINASE DOMAIN-CONTAINING PROTEIN"/>
    <property type="match status" value="1"/>
</dbReference>
<dbReference type="CDD" id="cd00180">
    <property type="entry name" value="PKc"/>
    <property type="match status" value="1"/>
</dbReference>
<dbReference type="Gene3D" id="1.10.510.10">
    <property type="entry name" value="Transferase(Phosphotransferase) domain 1"/>
    <property type="match status" value="1"/>
</dbReference>
<feature type="compositionally biased region" description="Basic residues" evidence="1">
    <location>
        <begin position="381"/>
        <end position="391"/>
    </location>
</feature>
<protein>
    <submittedName>
        <fullName evidence="4">Serine/threonine-protein kinase Nek6-like</fullName>
    </submittedName>
</protein>
<dbReference type="GeneID" id="101852040"/>
<dbReference type="InterPro" id="IPR008271">
    <property type="entry name" value="Ser/Thr_kinase_AS"/>
</dbReference>
<sequence>MLRRLRPPVFEVYADRDVTEALGVSLDYKPLGSGSSSKVYRATDVNNPDNKKAMKLLAFLLDERDSEELGNLLEFEAEVQILQNVRHPNIIKMERAVKCPDEVAILMELHRSDLSHAVCDISTDEASRYFTQLTDAVSFLHQHRIVHGDLKLRNVFISHCGNAVLGDFGQVQVLPKNSNRSRRWGGTLHYWPPEYDEGEPVDDVFKLESYSLGLCLWALLFRKEPKSGIDFLQKLKDKVLIPDLHRQCVERLLCPSPSDRTTVVEIQQLLRAHQQPKSCNPPDSVGEMQQLFHAHQQPKSRNPSASVGEIQQLFRAHQQPKSRTPPASVGNIQQLLPAQEQTEARDPTDAADPSPVPPPAASCLGHSQIRERYRNNSLKSTARKQKLKTVS</sequence>
<accession>A0ABM0K1F8</accession>
<evidence type="ECO:0000313" key="4">
    <source>
        <dbReference type="RefSeq" id="XP_005106513.1"/>
    </source>
</evidence>
<dbReference type="SUPFAM" id="SSF56112">
    <property type="entry name" value="Protein kinase-like (PK-like)"/>
    <property type="match status" value="1"/>
</dbReference>
<evidence type="ECO:0000256" key="1">
    <source>
        <dbReference type="SAM" id="MobiDB-lite"/>
    </source>
</evidence>
<dbReference type="Pfam" id="PF00069">
    <property type="entry name" value="Pkinase"/>
    <property type="match status" value="1"/>
</dbReference>
<keyword evidence="3" id="KW-1185">Reference proteome</keyword>
<dbReference type="PROSITE" id="PS50011">
    <property type="entry name" value="PROTEIN_KINASE_DOM"/>
    <property type="match status" value="1"/>
</dbReference>
<organism evidence="3 4">
    <name type="scientific">Aplysia californica</name>
    <name type="common">California sea hare</name>
    <dbReference type="NCBI Taxonomy" id="6500"/>
    <lineage>
        <taxon>Eukaryota</taxon>
        <taxon>Metazoa</taxon>
        <taxon>Spiralia</taxon>
        <taxon>Lophotrochozoa</taxon>
        <taxon>Mollusca</taxon>
        <taxon>Gastropoda</taxon>
        <taxon>Heterobranchia</taxon>
        <taxon>Euthyneura</taxon>
        <taxon>Tectipleura</taxon>
        <taxon>Aplysiida</taxon>
        <taxon>Aplysioidea</taxon>
        <taxon>Aplysiidae</taxon>
        <taxon>Aplysia</taxon>
    </lineage>
</organism>
<dbReference type="PROSITE" id="PS00108">
    <property type="entry name" value="PROTEIN_KINASE_ST"/>
    <property type="match status" value="1"/>
</dbReference>
<dbReference type="RefSeq" id="XP_005106513.1">
    <property type="nucleotide sequence ID" value="XM_005106456.1"/>
</dbReference>
<reference evidence="4" key="1">
    <citation type="submission" date="2025-08" db="UniProtKB">
        <authorList>
            <consortium name="RefSeq"/>
        </authorList>
    </citation>
    <scope>IDENTIFICATION</scope>
</reference>
<name>A0ABM0K1F8_APLCA</name>
<proteinExistence type="predicted"/>
<dbReference type="SMART" id="SM00220">
    <property type="entry name" value="S_TKc"/>
    <property type="match status" value="1"/>
</dbReference>
<evidence type="ECO:0000259" key="2">
    <source>
        <dbReference type="PROSITE" id="PS50011"/>
    </source>
</evidence>
<dbReference type="InterPro" id="IPR011009">
    <property type="entry name" value="Kinase-like_dom_sf"/>
</dbReference>
<gene>
    <name evidence="4" type="primary">LOC101852040</name>
</gene>